<reference evidence="13" key="1">
    <citation type="submission" date="2020-07" db="EMBL/GenBank/DDBJ databases">
        <title>Complete genome sequencing of Coprobacter sp. strain 2CBH44.</title>
        <authorList>
            <person name="Sakamoto M."/>
            <person name="Murakami T."/>
            <person name="Mori H."/>
        </authorList>
    </citation>
    <scope>NUCLEOTIDE SEQUENCE [LARGE SCALE GENOMIC DNA]</scope>
    <source>
        <strain evidence="13">2CBH44</strain>
    </source>
</reference>
<dbReference type="InterPro" id="IPR000014">
    <property type="entry name" value="PAS"/>
</dbReference>
<dbReference type="Gene3D" id="1.10.287.130">
    <property type="match status" value="1"/>
</dbReference>
<dbReference type="InterPro" id="IPR005467">
    <property type="entry name" value="His_kinase_dom"/>
</dbReference>
<evidence type="ECO:0000313" key="13">
    <source>
        <dbReference type="Proteomes" id="UP000594042"/>
    </source>
</evidence>
<sequence>MKTILNIFSFRTSKTNRKNKSVKNRKQKIYKDIVSICPDMIFIHDSSLTIIDIINPNNNILPQPPDELIGQNIEDIIKNNEIAEDYKNKLLSTLNTHIPLRFEFHFQTNQNITYFEVCSAYIPDNKVVTFLRDITQNTIYKLKSEKLQLYLSRTLENLPIPTSIKDMNTGKFIFWSKKSNIYGYTSNEMIGHDEKIFLNEKDAIEKQKFDSKLAEENRSYQGIETFLCLDGIERTFMVTKNIFSHDSSKWLICSSIDITDLQKQEEKTKLITQKLALALNITNLILWIFDIPKQVFIIDRQQLSGKYKDEIKWDTEISLSQFYNYIHPDDLPNIKMVFDDFTNGKISQAQRIFRANFRKLKEYSWIEIHISIEKTNNDGMPLRLIGTSNSIDKYKTLEESLIETKNEIEKTNSILNSVLSLSHVLPWDYDIITQTFSCNYNIYHHEKQSEPINGKYYCKLETYINSIHPDFKEHIKTVFDELISGKRNNFHETYQIHWYNDREYEWIDKQGAIFEYDENGNPKTIIGSSIVITQRKQLEQNLLLAKEQAEESNRLKSAFLANMSHEIRTPLNAIVGFSGVLANTETEEEKREYVNIIENNNALLLQLISDILDLAKIEAGTLEFIYNDVDINLLLDEVEQITQLKIDSSRVSFSFVERLSECIIHTERNRLLQVINNFISNAIKFTEKGQIKLGYRLLNPETLYFYVSDTGCGIAANKIEHVFGRFIKLNNFEQGTGLGLAISETIVNKLGGKIGVESIEGKGSKFWFTLPYTPAQKKSLESKTKEIIDTRIKSTKNKITLLIAEDNISNYKLFESILKKEYSLIHAWNGREAIELFKEHHPDLILMDIKMPEMDGYEATANIRTLSMNIPIIAVTAFAFAEDERRILKSGFNDYLAKPIHANLLKEKIKSVLNI</sequence>
<dbReference type="PRINTS" id="PR00344">
    <property type="entry name" value="BCTRLSENSOR"/>
</dbReference>
<dbReference type="InterPro" id="IPR036097">
    <property type="entry name" value="HisK_dim/P_sf"/>
</dbReference>
<dbReference type="Pfam" id="PF08447">
    <property type="entry name" value="PAS_3"/>
    <property type="match status" value="1"/>
</dbReference>
<dbReference type="CDD" id="cd17546">
    <property type="entry name" value="REC_hyHK_CKI1_RcsC-like"/>
    <property type="match status" value="1"/>
</dbReference>
<dbReference type="Pfam" id="PF00512">
    <property type="entry name" value="HisKA"/>
    <property type="match status" value="1"/>
</dbReference>
<name>A0A7G1HSQ3_9BACT</name>
<evidence type="ECO:0000256" key="5">
    <source>
        <dbReference type="ARBA" id="ARBA00022741"/>
    </source>
</evidence>
<dbReference type="SMART" id="SM00388">
    <property type="entry name" value="HisKA"/>
    <property type="match status" value="1"/>
</dbReference>
<dbReference type="SUPFAM" id="SSF55874">
    <property type="entry name" value="ATPase domain of HSP90 chaperone/DNA topoisomerase II/histidine kinase"/>
    <property type="match status" value="1"/>
</dbReference>
<dbReference type="Pfam" id="PF13426">
    <property type="entry name" value="PAS_9"/>
    <property type="match status" value="1"/>
</dbReference>
<dbReference type="GO" id="GO:0009927">
    <property type="term" value="F:histidine phosphotransfer kinase activity"/>
    <property type="evidence" value="ECO:0007669"/>
    <property type="project" value="TreeGrafter"/>
</dbReference>
<keyword evidence="3 9" id="KW-0597">Phosphoprotein</keyword>
<gene>
    <name evidence="12" type="ORF">Cop2CBH44_09890</name>
</gene>
<protein>
    <recommendedName>
        <fullName evidence="2">histidine kinase</fullName>
        <ecNumber evidence="2">2.7.13.3</ecNumber>
    </recommendedName>
</protein>
<dbReference type="SMART" id="SM00387">
    <property type="entry name" value="HATPase_c"/>
    <property type="match status" value="1"/>
</dbReference>
<dbReference type="AlphaFoldDB" id="A0A7G1HSQ3"/>
<dbReference type="InterPro" id="IPR003661">
    <property type="entry name" value="HisK_dim/P_dom"/>
</dbReference>
<dbReference type="NCBIfam" id="TIGR00229">
    <property type="entry name" value="sensory_box"/>
    <property type="match status" value="1"/>
</dbReference>
<dbReference type="CDD" id="cd00082">
    <property type="entry name" value="HisKA"/>
    <property type="match status" value="1"/>
</dbReference>
<proteinExistence type="predicted"/>
<keyword evidence="7" id="KW-0067">ATP-binding</keyword>
<evidence type="ECO:0000256" key="2">
    <source>
        <dbReference type="ARBA" id="ARBA00012438"/>
    </source>
</evidence>
<dbReference type="Gene3D" id="3.30.565.10">
    <property type="entry name" value="Histidine kinase-like ATPase, C-terminal domain"/>
    <property type="match status" value="1"/>
</dbReference>
<evidence type="ECO:0000313" key="12">
    <source>
        <dbReference type="EMBL" id="BCI62636.1"/>
    </source>
</evidence>
<feature type="domain" description="Histidine kinase" evidence="10">
    <location>
        <begin position="562"/>
        <end position="774"/>
    </location>
</feature>
<dbReference type="Gene3D" id="3.40.50.2300">
    <property type="match status" value="1"/>
</dbReference>
<accession>A0A7G1HSQ3</accession>
<organism evidence="12 13">
    <name type="scientific">Coprobacter secundus subsp. similis</name>
    <dbReference type="NCBI Taxonomy" id="2751153"/>
    <lineage>
        <taxon>Bacteria</taxon>
        <taxon>Pseudomonadati</taxon>
        <taxon>Bacteroidota</taxon>
        <taxon>Bacteroidia</taxon>
        <taxon>Bacteroidales</taxon>
        <taxon>Barnesiellaceae</taxon>
        <taxon>Coprobacter</taxon>
    </lineage>
</organism>
<dbReference type="PROSITE" id="PS50109">
    <property type="entry name" value="HIS_KIN"/>
    <property type="match status" value="1"/>
</dbReference>
<dbReference type="SMART" id="SM00448">
    <property type="entry name" value="REC"/>
    <property type="match status" value="1"/>
</dbReference>
<dbReference type="Pfam" id="PF02518">
    <property type="entry name" value="HATPase_c"/>
    <property type="match status" value="1"/>
</dbReference>
<dbReference type="PANTHER" id="PTHR43047:SF72">
    <property type="entry name" value="OSMOSENSING HISTIDINE PROTEIN KINASE SLN1"/>
    <property type="match status" value="1"/>
</dbReference>
<dbReference type="GO" id="GO:0000155">
    <property type="term" value="F:phosphorelay sensor kinase activity"/>
    <property type="evidence" value="ECO:0007669"/>
    <property type="project" value="InterPro"/>
</dbReference>
<evidence type="ECO:0000259" key="10">
    <source>
        <dbReference type="PROSITE" id="PS50109"/>
    </source>
</evidence>
<evidence type="ECO:0000256" key="1">
    <source>
        <dbReference type="ARBA" id="ARBA00000085"/>
    </source>
</evidence>
<feature type="domain" description="Response regulatory" evidence="11">
    <location>
        <begin position="800"/>
        <end position="913"/>
    </location>
</feature>
<dbReference type="InterPro" id="IPR001789">
    <property type="entry name" value="Sig_transdc_resp-reg_receiver"/>
</dbReference>
<dbReference type="EC" id="2.7.13.3" evidence="2"/>
<dbReference type="SUPFAM" id="SSF55785">
    <property type="entry name" value="PYP-like sensor domain (PAS domain)"/>
    <property type="match status" value="3"/>
</dbReference>
<dbReference type="KEGG" id="copr:Cop2CBH44_09890"/>
<keyword evidence="6" id="KW-0418">Kinase</keyword>
<dbReference type="FunFam" id="1.10.287.130:FF:000002">
    <property type="entry name" value="Two-component osmosensing histidine kinase"/>
    <property type="match status" value="1"/>
</dbReference>
<dbReference type="EMBL" id="AP023322">
    <property type="protein sequence ID" value="BCI62636.1"/>
    <property type="molecule type" value="Genomic_DNA"/>
</dbReference>
<dbReference type="InterPro" id="IPR003594">
    <property type="entry name" value="HATPase_dom"/>
</dbReference>
<evidence type="ECO:0000259" key="11">
    <source>
        <dbReference type="PROSITE" id="PS50110"/>
    </source>
</evidence>
<dbReference type="InterPro" id="IPR004358">
    <property type="entry name" value="Sig_transdc_His_kin-like_C"/>
</dbReference>
<dbReference type="SUPFAM" id="SSF47384">
    <property type="entry name" value="Homodimeric domain of signal transducing histidine kinase"/>
    <property type="match status" value="1"/>
</dbReference>
<evidence type="ECO:0000256" key="8">
    <source>
        <dbReference type="ARBA" id="ARBA00023012"/>
    </source>
</evidence>
<dbReference type="InterPro" id="IPR035965">
    <property type="entry name" value="PAS-like_dom_sf"/>
</dbReference>
<dbReference type="Pfam" id="PF00072">
    <property type="entry name" value="Response_reg"/>
    <property type="match status" value="1"/>
</dbReference>
<keyword evidence="5" id="KW-0547">Nucleotide-binding</keyword>
<feature type="modified residue" description="4-aspartylphosphate" evidence="9">
    <location>
        <position position="848"/>
    </location>
</feature>
<evidence type="ECO:0000256" key="6">
    <source>
        <dbReference type="ARBA" id="ARBA00022777"/>
    </source>
</evidence>
<dbReference type="GO" id="GO:0005886">
    <property type="term" value="C:plasma membrane"/>
    <property type="evidence" value="ECO:0007669"/>
    <property type="project" value="TreeGrafter"/>
</dbReference>
<dbReference type="Gene3D" id="3.30.450.20">
    <property type="entry name" value="PAS domain"/>
    <property type="match status" value="4"/>
</dbReference>
<keyword evidence="13" id="KW-1185">Reference proteome</keyword>
<dbReference type="PANTHER" id="PTHR43047">
    <property type="entry name" value="TWO-COMPONENT HISTIDINE PROTEIN KINASE"/>
    <property type="match status" value="1"/>
</dbReference>
<evidence type="ECO:0000256" key="9">
    <source>
        <dbReference type="PROSITE-ProRule" id="PRU00169"/>
    </source>
</evidence>
<evidence type="ECO:0000256" key="7">
    <source>
        <dbReference type="ARBA" id="ARBA00022840"/>
    </source>
</evidence>
<dbReference type="Proteomes" id="UP000594042">
    <property type="component" value="Chromosome"/>
</dbReference>
<evidence type="ECO:0000256" key="3">
    <source>
        <dbReference type="ARBA" id="ARBA00022553"/>
    </source>
</evidence>
<dbReference type="GO" id="GO:0005524">
    <property type="term" value="F:ATP binding"/>
    <property type="evidence" value="ECO:0007669"/>
    <property type="project" value="UniProtKB-KW"/>
</dbReference>
<dbReference type="InterPro" id="IPR011006">
    <property type="entry name" value="CheY-like_superfamily"/>
</dbReference>
<evidence type="ECO:0000256" key="4">
    <source>
        <dbReference type="ARBA" id="ARBA00022679"/>
    </source>
</evidence>
<keyword evidence="8" id="KW-0902">Two-component regulatory system</keyword>
<keyword evidence="4" id="KW-0808">Transferase</keyword>
<dbReference type="RefSeq" id="WP_021931294.1">
    <property type="nucleotide sequence ID" value="NZ_AP023322.1"/>
</dbReference>
<dbReference type="SUPFAM" id="SSF52172">
    <property type="entry name" value="CheY-like"/>
    <property type="match status" value="1"/>
</dbReference>
<dbReference type="InterPro" id="IPR013655">
    <property type="entry name" value="PAS_fold_3"/>
</dbReference>
<dbReference type="PROSITE" id="PS50110">
    <property type="entry name" value="RESPONSE_REGULATORY"/>
    <property type="match status" value="1"/>
</dbReference>
<comment type="catalytic activity">
    <reaction evidence="1">
        <text>ATP + protein L-histidine = ADP + protein N-phospho-L-histidine.</text>
        <dbReference type="EC" id="2.7.13.3"/>
    </reaction>
</comment>
<dbReference type="InterPro" id="IPR036890">
    <property type="entry name" value="HATPase_C_sf"/>
</dbReference>